<comment type="caution">
    <text evidence="2">The sequence shown here is derived from an EMBL/GenBank/DDBJ whole genome shotgun (WGS) entry which is preliminary data.</text>
</comment>
<name>A0A7J6M1G8_PERCH</name>
<accession>A0A7J6M1G8</accession>
<gene>
    <name evidence="2" type="ORF">FOL47_004884</name>
</gene>
<dbReference type="InterPro" id="IPR046628">
    <property type="entry name" value="DUF6740"/>
</dbReference>
<organism evidence="2 3">
    <name type="scientific">Perkinsus chesapeaki</name>
    <name type="common">Clam parasite</name>
    <name type="synonym">Perkinsus andrewsi</name>
    <dbReference type="NCBI Taxonomy" id="330153"/>
    <lineage>
        <taxon>Eukaryota</taxon>
        <taxon>Sar</taxon>
        <taxon>Alveolata</taxon>
        <taxon>Perkinsozoa</taxon>
        <taxon>Perkinsea</taxon>
        <taxon>Perkinsida</taxon>
        <taxon>Perkinsidae</taxon>
        <taxon>Perkinsus</taxon>
    </lineage>
</organism>
<feature type="chain" id="PRO_5029903493" evidence="1">
    <location>
        <begin position="21"/>
        <end position="551"/>
    </location>
</feature>
<dbReference type="Pfam" id="PF20525">
    <property type="entry name" value="DUF6740"/>
    <property type="match status" value="1"/>
</dbReference>
<sequence length="551" mass="60425">MLPKLIACIFSVSILGAAFSDTTNMRMRVTTKDYCNPDLLDAHGKPAPCGISQSMETYGLTLPGMEDGSLTTREDIIIANDGQVSVKAMPNYPYQYIMTVESPESKRVEQLYNHQSFLLSEVPAESYASRLLSDGMNTADLEAQGWIHEGTADFRGATMSRWSRKGPEGVDPVDGTNYTALYQTGLMPDTWVLFLDGATQDPVKLLAINTYVGGKLFQESTFEQLESLGEDVSVEGAAQAMYQTYRVDSQRRLAEAGSIPLVMPEYISGDFLPERSRAFFEDHVAVDWMSARRSLRQSGSGIEYFTIQENSAADIYFHALSQRQLVKVFSFEFPKGCSDGKSADPNQKYCLFAQVDASLDVSVSVKAGMTYKDVVNPDITAHLSLSVSLKKDADAAVLDLSFEAGGCAVVFQFGEGVSLSINVCISGKASGTSLLQPDKRTFYGEAAVSVSFNVNLPKIGNIINWTIEAKISCTAKPHNDISAYGMIGTSVSIKLAGAGVSLDIKGNTVEQIANKWEFVSNVNFNAFVGFWKFKKTWDKHWQLWHAGPVQF</sequence>
<dbReference type="EMBL" id="JAAPAO010000276">
    <property type="protein sequence ID" value="KAF4664931.1"/>
    <property type="molecule type" value="Genomic_DNA"/>
</dbReference>
<feature type="signal peptide" evidence="1">
    <location>
        <begin position="1"/>
        <end position="20"/>
    </location>
</feature>
<keyword evidence="1" id="KW-0732">Signal</keyword>
<reference evidence="2 3" key="1">
    <citation type="submission" date="2020-04" db="EMBL/GenBank/DDBJ databases">
        <title>Perkinsus chesapeaki whole genome sequence.</title>
        <authorList>
            <person name="Bogema D.R."/>
        </authorList>
    </citation>
    <scope>NUCLEOTIDE SEQUENCE [LARGE SCALE GENOMIC DNA]</scope>
    <source>
        <strain evidence="2">ATCC PRA-425</strain>
    </source>
</reference>
<protein>
    <submittedName>
        <fullName evidence="2">Uncharacterized protein</fullName>
    </submittedName>
</protein>
<keyword evidence="3" id="KW-1185">Reference proteome</keyword>
<evidence type="ECO:0000313" key="3">
    <source>
        <dbReference type="Proteomes" id="UP000591131"/>
    </source>
</evidence>
<dbReference type="AlphaFoldDB" id="A0A7J6M1G8"/>
<dbReference type="OrthoDB" id="414528at2759"/>
<dbReference type="Proteomes" id="UP000591131">
    <property type="component" value="Unassembled WGS sequence"/>
</dbReference>
<evidence type="ECO:0000313" key="2">
    <source>
        <dbReference type="EMBL" id="KAF4664931.1"/>
    </source>
</evidence>
<proteinExistence type="predicted"/>
<evidence type="ECO:0000256" key="1">
    <source>
        <dbReference type="SAM" id="SignalP"/>
    </source>
</evidence>